<sequence>MSKYQENTLFKSLSSNKGLISGVAIGIIVAAMLIYLTPLKWVTVLEPTIEDISATDFYAEYKGNEDKYIFLDVRGADSYERVHASGSSNMPLHTLYNERHYLPKQGKEIVLICSGGVASGVGYSYLEHYGHFNIKRIDGGIEAWQLAGLPVEGDI</sequence>
<evidence type="ECO:0000256" key="1">
    <source>
        <dbReference type="SAM" id="Phobius"/>
    </source>
</evidence>
<dbReference type="InterPro" id="IPR036873">
    <property type="entry name" value="Rhodanese-like_dom_sf"/>
</dbReference>
<evidence type="ECO:0000259" key="2">
    <source>
        <dbReference type="PROSITE" id="PS50206"/>
    </source>
</evidence>
<dbReference type="CDD" id="cd00158">
    <property type="entry name" value="RHOD"/>
    <property type="match status" value="1"/>
</dbReference>
<keyword evidence="1" id="KW-0472">Membrane</keyword>
<feature type="transmembrane region" description="Helical" evidence="1">
    <location>
        <begin position="20"/>
        <end position="37"/>
    </location>
</feature>
<dbReference type="InterPro" id="IPR050229">
    <property type="entry name" value="GlpE_sulfurtransferase"/>
</dbReference>
<reference evidence="4" key="1">
    <citation type="submission" date="2017-09" db="EMBL/GenBank/DDBJ databases">
        <title>Depth-based differentiation of microbial function through sediment-hosted aquifers and enrichment of novel symbionts in the deep terrestrial subsurface.</title>
        <authorList>
            <person name="Probst A.J."/>
            <person name="Ladd B."/>
            <person name="Jarett J.K."/>
            <person name="Geller-Mcgrath D.E."/>
            <person name="Sieber C.M.K."/>
            <person name="Emerson J.B."/>
            <person name="Anantharaman K."/>
            <person name="Thomas B.C."/>
            <person name="Malmstrom R."/>
            <person name="Stieglmeier M."/>
            <person name="Klingl A."/>
            <person name="Woyke T."/>
            <person name="Ryan C.M."/>
            <person name="Banfield J.F."/>
        </authorList>
    </citation>
    <scope>NUCLEOTIDE SEQUENCE [LARGE SCALE GENOMIC DNA]</scope>
</reference>
<proteinExistence type="predicted"/>
<keyword evidence="1" id="KW-1133">Transmembrane helix</keyword>
<dbReference type="PROSITE" id="PS50206">
    <property type="entry name" value="RHODANESE_3"/>
    <property type="match status" value="1"/>
</dbReference>
<dbReference type="PANTHER" id="PTHR43031">
    <property type="entry name" value="FAD-DEPENDENT OXIDOREDUCTASE"/>
    <property type="match status" value="1"/>
</dbReference>
<organism evidence="3 4">
    <name type="scientific">Candidatus Kaiserbacteria bacterium CG10_big_fil_rev_8_21_14_0_10_44_10</name>
    <dbReference type="NCBI Taxonomy" id="1974606"/>
    <lineage>
        <taxon>Bacteria</taxon>
        <taxon>Candidatus Kaiseribacteriota</taxon>
    </lineage>
</organism>
<dbReference type="EMBL" id="PFBG01000002">
    <property type="protein sequence ID" value="PIR86217.1"/>
    <property type="molecule type" value="Genomic_DNA"/>
</dbReference>
<feature type="domain" description="Rhodanese" evidence="2">
    <location>
        <begin position="64"/>
        <end position="153"/>
    </location>
</feature>
<accession>A0A2H0UII4</accession>
<comment type="caution">
    <text evidence="3">The sequence shown here is derived from an EMBL/GenBank/DDBJ whole genome shotgun (WGS) entry which is preliminary data.</text>
</comment>
<protein>
    <recommendedName>
        <fullName evidence="2">Rhodanese domain-containing protein</fullName>
    </recommendedName>
</protein>
<dbReference type="Pfam" id="PF00581">
    <property type="entry name" value="Rhodanese"/>
    <property type="match status" value="1"/>
</dbReference>
<dbReference type="PANTHER" id="PTHR43031:SF1">
    <property type="entry name" value="PYRIDINE NUCLEOTIDE-DISULPHIDE OXIDOREDUCTASE"/>
    <property type="match status" value="1"/>
</dbReference>
<name>A0A2H0UII4_9BACT</name>
<evidence type="ECO:0000313" key="3">
    <source>
        <dbReference type="EMBL" id="PIR86217.1"/>
    </source>
</evidence>
<dbReference type="SUPFAM" id="SSF52821">
    <property type="entry name" value="Rhodanese/Cell cycle control phosphatase"/>
    <property type="match status" value="1"/>
</dbReference>
<dbReference type="InterPro" id="IPR001763">
    <property type="entry name" value="Rhodanese-like_dom"/>
</dbReference>
<dbReference type="AlphaFoldDB" id="A0A2H0UII4"/>
<evidence type="ECO:0000313" key="4">
    <source>
        <dbReference type="Proteomes" id="UP000229612"/>
    </source>
</evidence>
<keyword evidence="1" id="KW-0812">Transmembrane</keyword>
<dbReference type="Gene3D" id="3.40.250.10">
    <property type="entry name" value="Rhodanese-like domain"/>
    <property type="match status" value="1"/>
</dbReference>
<dbReference type="Proteomes" id="UP000229612">
    <property type="component" value="Unassembled WGS sequence"/>
</dbReference>
<gene>
    <name evidence="3" type="ORF">COU14_00105</name>
</gene>
<dbReference type="SMART" id="SM00450">
    <property type="entry name" value="RHOD"/>
    <property type="match status" value="1"/>
</dbReference>